<name>A0A147E7W1_9MICC</name>
<dbReference type="InterPro" id="IPR021050">
    <property type="entry name" value="Cyt_c_oxidase_su4_actinobac"/>
</dbReference>
<keyword evidence="6 10" id="KW-1278">Translocase</keyword>
<comment type="subcellular location">
    <subcellularLocation>
        <location evidence="2">Cell membrane</location>
        <topology evidence="2">Multi-pass membrane protein</topology>
    </subcellularLocation>
</comment>
<dbReference type="STRING" id="37923.BK826_00005"/>
<reference evidence="12" key="2">
    <citation type="submission" date="2016-04" db="EMBL/GenBank/DDBJ databases">
        <authorList>
            <person name="Evans L.H."/>
            <person name="Alamgir A."/>
            <person name="Owens N."/>
            <person name="Weber N.D."/>
            <person name="Virtaneva K."/>
            <person name="Barbian K."/>
            <person name="Babar A."/>
            <person name="Rosenke K."/>
        </authorList>
    </citation>
    <scope>NUCLEOTIDE SEQUENCE [LARGE SCALE GENOMIC DNA]</scope>
    <source>
        <strain evidence="12">RUTW2-3</strain>
    </source>
</reference>
<evidence type="ECO:0000256" key="6">
    <source>
        <dbReference type="ARBA" id="ARBA00022967"/>
    </source>
</evidence>
<evidence type="ECO:0000313" key="13">
    <source>
        <dbReference type="EMBL" id="QPT53426.1"/>
    </source>
</evidence>
<dbReference type="GO" id="GO:0004129">
    <property type="term" value="F:cytochrome-c oxidase activity"/>
    <property type="evidence" value="ECO:0007669"/>
    <property type="project" value="UniProtKB-EC"/>
</dbReference>
<reference evidence="12 14" key="3">
    <citation type="submission" date="2016-06" db="EMBL/GenBank/DDBJ databases">
        <title>Identification of putative biosynthetic pathways for the production of bioactive secondary metabolites by the marine actinomycete Kocuria kristinae RUTW2-3.</title>
        <authorList>
            <person name="Waterworth S.C."/>
            <person name="Walmsley T.A."/>
            <person name="Matongo T."/>
            <person name="Davies-Coleman M.T."/>
            <person name="Dorrington R.A."/>
        </authorList>
    </citation>
    <scope>NUCLEOTIDE SEQUENCE [LARGE SCALE GENOMIC DNA]</scope>
    <source>
        <strain evidence="14">RuSp02-3</strain>
        <strain evidence="12">RUTW2-3</strain>
    </source>
</reference>
<evidence type="ECO:0000256" key="7">
    <source>
        <dbReference type="ARBA" id="ARBA00022989"/>
    </source>
</evidence>
<proteinExistence type="inferred from homology"/>
<comment type="function">
    <text evidence="1 10">Part of cytochrome c oxidase, its function is unknown.</text>
</comment>
<keyword evidence="14" id="KW-1185">Reference proteome</keyword>
<evidence type="ECO:0000256" key="1">
    <source>
        <dbReference type="ARBA" id="ARBA00002536"/>
    </source>
</evidence>
<dbReference type="Proteomes" id="UP000053171">
    <property type="component" value="Unassembled WGS sequence"/>
</dbReference>
<comment type="similarity">
    <text evidence="3 10">Belongs to the cytochrome c oxidase bacterial subunit CtaF family.</text>
</comment>
<dbReference type="Proteomes" id="UP000594975">
    <property type="component" value="Chromosome"/>
</dbReference>
<evidence type="ECO:0000313" key="15">
    <source>
        <dbReference type="Proteomes" id="UP000594975"/>
    </source>
</evidence>
<feature type="transmembrane region" description="Helical" evidence="11">
    <location>
        <begin position="31"/>
        <end position="53"/>
    </location>
</feature>
<accession>A0A147E7W1</accession>
<evidence type="ECO:0000256" key="10">
    <source>
        <dbReference type="PIRNR" id="PIRNR017385"/>
    </source>
</evidence>
<keyword evidence="8 10" id="KW-0472">Membrane</keyword>
<keyword evidence="5 11" id="KW-0812">Transmembrane</keyword>
<dbReference type="GO" id="GO:0022900">
    <property type="term" value="P:electron transport chain"/>
    <property type="evidence" value="ECO:0007669"/>
    <property type="project" value="InterPro"/>
</dbReference>
<evidence type="ECO:0000256" key="5">
    <source>
        <dbReference type="ARBA" id="ARBA00022692"/>
    </source>
</evidence>
<feature type="transmembrane region" description="Helical" evidence="11">
    <location>
        <begin position="7"/>
        <end position="25"/>
    </location>
</feature>
<dbReference type="EC" id="7.1.1.9" evidence="10"/>
<feature type="transmembrane region" description="Helical" evidence="11">
    <location>
        <begin position="83"/>
        <end position="99"/>
    </location>
</feature>
<dbReference type="PIRSF" id="PIRSF017385">
    <property type="entry name" value="CtaF"/>
    <property type="match status" value="1"/>
</dbReference>
<organism evidence="12 14">
    <name type="scientific">Rothia kristinae</name>
    <dbReference type="NCBI Taxonomy" id="37923"/>
    <lineage>
        <taxon>Bacteria</taxon>
        <taxon>Bacillati</taxon>
        <taxon>Actinomycetota</taxon>
        <taxon>Actinomycetes</taxon>
        <taxon>Micrococcales</taxon>
        <taxon>Micrococcaceae</taxon>
        <taxon>Rothia</taxon>
    </lineage>
</organism>
<reference evidence="14" key="1">
    <citation type="submission" date="2016-04" db="EMBL/GenBank/DDBJ databases">
        <authorList>
            <person name="Waterworth S."/>
            <person name="Matcher G."/>
        </authorList>
    </citation>
    <scope>NUCLEOTIDE SEQUENCE [LARGE SCALE GENOMIC DNA]</scope>
    <source>
        <strain evidence="14">RuSp02-3</strain>
    </source>
</reference>
<evidence type="ECO:0000256" key="11">
    <source>
        <dbReference type="SAM" id="Phobius"/>
    </source>
</evidence>
<dbReference type="EMBL" id="LJBJ02000009">
    <property type="protein sequence ID" value="OAX51950.1"/>
    <property type="molecule type" value="Genomic_DNA"/>
</dbReference>
<dbReference type="GeneID" id="61263565"/>
<evidence type="ECO:0000256" key="9">
    <source>
        <dbReference type="ARBA" id="ARBA00047816"/>
    </source>
</evidence>
<evidence type="ECO:0000256" key="4">
    <source>
        <dbReference type="ARBA" id="ARBA00022475"/>
    </source>
</evidence>
<protein>
    <recommendedName>
        <fullName evidence="10">Cytochrome c oxidase polypeptide 4</fullName>
        <ecNumber evidence="10">7.1.1.9</ecNumber>
    </recommendedName>
    <alternativeName>
        <fullName evidence="10">Cytochrome aa3 subunit 4</fullName>
    </alternativeName>
    <alternativeName>
        <fullName evidence="10">Cytochrome c oxidase polypeptide IV</fullName>
    </alternativeName>
</protein>
<evidence type="ECO:0000313" key="14">
    <source>
        <dbReference type="Proteomes" id="UP000053171"/>
    </source>
</evidence>
<gene>
    <name evidence="12" type="ORF">AN277_0205510</name>
    <name evidence="13" type="ORF">I6G21_09185</name>
</gene>
<dbReference type="AlphaFoldDB" id="A0A147E7W1"/>
<comment type="subunit">
    <text evidence="10">Associates with subunits I, II and III to form cytochrome c oxidase.</text>
</comment>
<evidence type="ECO:0000313" key="12">
    <source>
        <dbReference type="EMBL" id="OAX51950.1"/>
    </source>
</evidence>
<dbReference type="GO" id="GO:0005886">
    <property type="term" value="C:plasma membrane"/>
    <property type="evidence" value="ECO:0007669"/>
    <property type="project" value="UniProtKB-SubCell"/>
</dbReference>
<evidence type="ECO:0000256" key="2">
    <source>
        <dbReference type="ARBA" id="ARBA00004651"/>
    </source>
</evidence>
<dbReference type="RefSeq" id="WP_058730865.1">
    <property type="nucleotide sequence ID" value="NZ_CP065738.1"/>
</dbReference>
<dbReference type="Pfam" id="PF12270">
    <property type="entry name" value="Cyt_c_ox_IV"/>
    <property type="match status" value="1"/>
</dbReference>
<evidence type="ECO:0000256" key="8">
    <source>
        <dbReference type="ARBA" id="ARBA00023136"/>
    </source>
</evidence>
<evidence type="ECO:0000256" key="3">
    <source>
        <dbReference type="ARBA" id="ARBA00006870"/>
    </source>
</evidence>
<reference evidence="13 15" key="4">
    <citation type="submission" date="2020-12" db="EMBL/GenBank/DDBJ databases">
        <title>FDA dAtabase for Regulatory Grade micrObial Sequences (FDA-ARGOS): Supporting development and validation of Infectious Disease Dx tests.</title>
        <authorList>
            <person name="Sproer C."/>
            <person name="Gronow S."/>
            <person name="Severitt S."/>
            <person name="Schroder I."/>
            <person name="Tallon L."/>
            <person name="Sadzewicz L."/>
            <person name="Zhao X."/>
            <person name="Boylan J."/>
            <person name="Ott S."/>
            <person name="Bowen H."/>
            <person name="Vavikolanu K."/>
            <person name="Mehta A."/>
            <person name="Aluvathingal J."/>
            <person name="Nadendla S."/>
            <person name="Lowell S."/>
            <person name="Myers T."/>
            <person name="Yan Y."/>
            <person name="Sichtig H."/>
        </authorList>
    </citation>
    <scope>NUCLEOTIDE SEQUENCE [LARGE SCALE GENOMIC DNA]</scope>
    <source>
        <strain evidence="13 15">FDAARGOS_864</strain>
    </source>
</reference>
<keyword evidence="7 11" id="KW-1133">Transmembrane helix</keyword>
<dbReference type="KEGG" id="rkr:I6G21_09185"/>
<comment type="catalytic activity">
    <reaction evidence="9 10">
        <text>4 Fe(II)-[cytochrome c] + O2 + 8 H(+)(in) = 4 Fe(III)-[cytochrome c] + 2 H2O + 4 H(+)(out)</text>
        <dbReference type="Rhea" id="RHEA:11436"/>
        <dbReference type="Rhea" id="RHEA-COMP:10350"/>
        <dbReference type="Rhea" id="RHEA-COMP:14399"/>
        <dbReference type="ChEBI" id="CHEBI:15377"/>
        <dbReference type="ChEBI" id="CHEBI:15378"/>
        <dbReference type="ChEBI" id="CHEBI:15379"/>
        <dbReference type="ChEBI" id="CHEBI:29033"/>
        <dbReference type="ChEBI" id="CHEBI:29034"/>
        <dbReference type="EC" id="7.1.1.9"/>
    </reaction>
</comment>
<sequence length="133" mass="14571">MRITGLIFGGLAVFLVPVAIVYGFMTGFEEWVGFPALLLTAIMCGFLAFFIFFTEKHHPDQPSDNLDGEIVDAAGDYGFYSPWSWWPLMLGIVCAIAVVGMAVGWWILAIAAPLAVVGLVGWVYEYNRGAHAH</sequence>
<feature type="transmembrane region" description="Helical" evidence="11">
    <location>
        <begin position="105"/>
        <end position="124"/>
    </location>
</feature>
<dbReference type="PATRIC" id="fig|37923.10.peg.2085"/>
<dbReference type="EMBL" id="CP065738">
    <property type="protein sequence ID" value="QPT53426.1"/>
    <property type="molecule type" value="Genomic_DNA"/>
</dbReference>
<keyword evidence="4 10" id="KW-1003">Cell membrane</keyword>